<evidence type="ECO:0000256" key="2">
    <source>
        <dbReference type="SAM" id="SignalP"/>
    </source>
</evidence>
<organism evidence="5 6">
    <name type="scientific">Nocardioides yefusunii</name>
    <dbReference type="NCBI Taxonomy" id="2500546"/>
    <lineage>
        <taxon>Bacteria</taxon>
        <taxon>Bacillati</taxon>
        <taxon>Actinomycetota</taxon>
        <taxon>Actinomycetes</taxon>
        <taxon>Propionibacteriales</taxon>
        <taxon>Nocardioidaceae</taxon>
        <taxon>Nocardioides</taxon>
    </lineage>
</organism>
<evidence type="ECO:0000313" key="5">
    <source>
        <dbReference type="EMBL" id="MFC6153623.1"/>
    </source>
</evidence>
<dbReference type="EMBL" id="JBHSQI010000003">
    <property type="protein sequence ID" value="MFC6153623.1"/>
    <property type="molecule type" value="Genomic_DNA"/>
</dbReference>
<dbReference type="InterPro" id="IPR035328">
    <property type="entry name" value="DUF3048_C"/>
</dbReference>
<dbReference type="RefSeq" id="WP_164878707.1">
    <property type="nucleotide sequence ID" value="NZ_CP034929.1"/>
</dbReference>
<gene>
    <name evidence="5" type="ORF">ACFPWU_08105</name>
</gene>
<dbReference type="Pfam" id="PF11258">
    <property type="entry name" value="DUF3048"/>
    <property type="match status" value="1"/>
</dbReference>
<evidence type="ECO:0000256" key="1">
    <source>
        <dbReference type="SAM" id="MobiDB-lite"/>
    </source>
</evidence>
<feature type="region of interest" description="Disordered" evidence="1">
    <location>
        <begin position="27"/>
        <end position="54"/>
    </location>
</feature>
<dbReference type="Gene3D" id="3.50.90.10">
    <property type="entry name" value="YerB-like"/>
    <property type="match status" value="1"/>
</dbReference>
<dbReference type="InterPro" id="IPR023158">
    <property type="entry name" value="YerB-like_sf"/>
</dbReference>
<keyword evidence="2" id="KW-0732">Signal</keyword>
<feature type="chain" id="PRO_5046872081" evidence="2">
    <location>
        <begin position="24"/>
        <end position="330"/>
    </location>
</feature>
<evidence type="ECO:0000259" key="4">
    <source>
        <dbReference type="Pfam" id="PF17479"/>
    </source>
</evidence>
<feature type="domain" description="DUF3048" evidence="4">
    <location>
        <begin position="220"/>
        <end position="317"/>
    </location>
</feature>
<evidence type="ECO:0000259" key="3">
    <source>
        <dbReference type="Pfam" id="PF11258"/>
    </source>
</evidence>
<dbReference type="InterPro" id="IPR021416">
    <property type="entry name" value="DUF3048_N"/>
</dbReference>
<sequence>MRRSTPALTAALVAAALSLTACSGGAEKESDAPASAAPKAVEQPSTLPFNGLEATGTGEVEHPAFVVKVDNSGAATQVGLSSADLVFEELVEGGTTRLAAVYYSQLPTVVGPVRSMRATDVGIIAGTGAQIVTSGGAPEAIAPINAAGITIQEEGATGLFRDSTRKRPYNLMADLTKLAEANAAEAARPDDYFSFGIAEDLPEGEPVQSVAVGFGTHTSTWTPVDGGWELARSNAAEGDEFVPETVLVLSVEVEDAGYTDAAGNAVPESVFEGEGVAQLFHDGKVVTGTWRKTGLDGELRLKVDGRELKVPAGRTWVELVPVTGKVTVTP</sequence>
<comment type="caution">
    <text evidence="5">The sequence shown here is derived from an EMBL/GenBank/DDBJ whole genome shotgun (WGS) entry which is preliminary data.</text>
</comment>
<protein>
    <submittedName>
        <fullName evidence="5">DUF3048 domain-containing protein</fullName>
    </submittedName>
</protein>
<feature type="signal peptide" evidence="2">
    <location>
        <begin position="1"/>
        <end position="23"/>
    </location>
</feature>
<evidence type="ECO:0000313" key="6">
    <source>
        <dbReference type="Proteomes" id="UP001596098"/>
    </source>
</evidence>
<dbReference type="SUPFAM" id="SSF159774">
    <property type="entry name" value="YerB-like"/>
    <property type="match status" value="1"/>
</dbReference>
<proteinExistence type="predicted"/>
<dbReference type="Proteomes" id="UP001596098">
    <property type="component" value="Unassembled WGS sequence"/>
</dbReference>
<keyword evidence="6" id="KW-1185">Reference proteome</keyword>
<name>A0ABW1QWG6_9ACTN</name>
<dbReference type="Pfam" id="PF17479">
    <property type="entry name" value="DUF3048_C"/>
    <property type="match status" value="1"/>
</dbReference>
<dbReference type="PROSITE" id="PS51257">
    <property type="entry name" value="PROKAR_LIPOPROTEIN"/>
    <property type="match status" value="1"/>
</dbReference>
<feature type="domain" description="DUF3048" evidence="3">
    <location>
        <begin position="51"/>
        <end position="184"/>
    </location>
</feature>
<accession>A0ABW1QWG6</accession>
<reference evidence="6" key="1">
    <citation type="journal article" date="2019" name="Int. J. Syst. Evol. Microbiol.">
        <title>The Global Catalogue of Microorganisms (GCM) 10K type strain sequencing project: providing services to taxonomists for standard genome sequencing and annotation.</title>
        <authorList>
            <consortium name="The Broad Institute Genomics Platform"/>
            <consortium name="The Broad Institute Genome Sequencing Center for Infectious Disease"/>
            <person name="Wu L."/>
            <person name="Ma J."/>
        </authorList>
    </citation>
    <scope>NUCLEOTIDE SEQUENCE [LARGE SCALE GENOMIC DNA]</scope>
    <source>
        <strain evidence="6">DFY28</strain>
    </source>
</reference>